<evidence type="ECO:0000256" key="1">
    <source>
        <dbReference type="ARBA" id="ARBA00023125"/>
    </source>
</evidence>
<dbReference type="PROSITE" id="PS51197">
    <property type="entry name" value="HTH_RRF2_2"/>
    <property type="match status" value="1"/>
</dbReference>
<dbReference type="InterPro" id="IPR030489">
    <property type="entry name" value="TR_Rrf2-type_CS"/>
</dbReference>
<dbReference type="GO" id="GO:0003677">
    <property type="term" value="F:DNA binding"/>
    <property type="evidence" value="ECO:0007669"/>
    <property type="project" value="UniProtKB-KW"/>
</dbReference>
<sequence length="150" mass="16547">MNGLKTSLKVGLAILDLLARSPNHPLTVREMAEKLRQSEKYLEQLLLPLRRARLVVSLRGPHGGYRIARPASYITLLEIAQLLQGPITFCDCPTRDCRDCLSPPIWQALESCIETSMAGVTLADIMAGRFPMVPRRVALGPDWVEGGLGI</sequence>
<organism evidence="2 3">
    <name type="scientific">Sulfobacillus harzensis</name>
    <dbReference type="NCBI Taxonomy" id="2729629"/>
    <lineage>
        <taxon>Bacteria</taxon>
        <taxon>Bacillati</taxon>
        <taxon>Bacillota</taxon>
        <taxon>Clostridia</taxon>
        <taxon>Eubacteriales</taxon>
        <taxon>Clostridiales Family XVII. Incertae Sedis</taxon>
        <taxon>Sulfobacillus</taxon>
    </lineage>
</organism>
<gene>
    <name evidence="2" type="ORF">HIJ39_05235</name>
</gene>
<proteinExistence type="predicted"/>
<evidence type="ECO:0000313" key="3">
    <source>
        <dbReference type="Proteomes" id="UP000533476"/>
    </source>
</evidence>
<dbReference type="NCBIfam" id="TIGR00738">
    <property type="entry name" value="rrf2_super"/>
    <property type="match status" value="1"/>
</dbReference>
<dbReference type="Gene3D" id="1.10.10.10">
    <property type="entry name" value="Winged helix-like DNA-binding domain superfamily/Winged helix DNA-binding domain"/>
    <property type="match status" value="1"/>
</dbReference>
<keyword evidence="1" id="KW-0238">DNA-binding</keyword>
<dbReference type="AlphaFoldDB" id="A0A7Y0Q322"/>
<protein>
    <submittedName>
        <fullName evidence="2">Rrf2 family transcriptional regulator</fullName>
    </submittedName>
</protein>
<dbReference type="InterPro" id="IPR036390">
    <property type="entry name" value="WH_DNA-bd_sf"/>
</dbReference>
<comment type="caution">
    <text evidence="2">The sequence shown here is derived from an EMBL/GenBank/DDBJ whole genome shotgun (WGS) entry which is preliminary data.</text>
</comment>
<dbReference type="PANTHER" id="PTHR33221">
    <property type="entry name" value="WINGED HELIX-TURN-HELIX TRANSCRIPTIONAL REGULATOR, RRF2 FAMILY"/>
    <property type="match status" value="1"/>
</dbReference>
<dbReference type="InterPro" id="IPR000944">
    <property type="entry name" value="Tscrpt_reg_Rrf2"/>
</dbReference>
<evidence type="ECO:0000313" key="2">
    <source>
        <dbReference type="EMBL" id="NMP21754.1"/>
    </source>
</evidence>
<dbReference type="InterPro" id="IPR036388">
    <property type="entry name" value="WH-like_DNA-bd_sf"/>
</dbReference>
<dbReference type="RefSeq" id="WP_169097443.1">
    <property type="nucleotide sequence ID" value="NZ_JABBVZ010000012.1"/>
</dbReference>
<dbReference type="PANTHER" id="PTHR33221:SF5">
    <property type="entry name" value="HTH-TYPE TRANSCRIPTIONAL REGULATOR ISCR"/>
    <property type="match status" value="1"/>
</dbReference>
<dbReference type="PROSITE" id="PS01332">
    <property type="entry name" value="HTH_RRF2_1"/>
    <property type="match status" value="1"/>
</dbReference>
<dbReference type="GO" id="GO:0005829">
    <property type="term" value="C:cytosol"/>
    <property type="evidence" value="ECO:0007669"/>
    <property type="project" value="TreeGrafter"/>
</dbReference>
<dbReference type="EMBL" id="JABBVZ010000012">
    <property type="protein sequence ID" value="NMP21754.1"/>
    <property type="molecule type" value="Genomic_DNA"/>
</dbReference>
<accession>A0A7Y0Q322</accession>
<name>A0A7Y0Q322_9FIRM</name>
<dbReference type="SUPFAM" id="SSF46785">
    <property type="entry name" value="Winged helix' DNA-binding domain"/>
    <property type="match status" value="1"/>
</dbReference>
<dbReference type="Pfam" id="PF02082">
    <property type="entry name" value="Rrf2"/>
    <property type="match status" value="1"/>
</dbReference>
<keyword evidence="3" id="KW-1185">Reference proteome</keyword>
<dbReference type="GO" id="GO:0003700">
    <property type="term" value="F:DNA-binding transcription factor activity"/>
    <property type="evidence" value="ECO:0007669"/>
    <property type="project" value="TreeGrafter"/>
</dbReference>
<dbReference type="Proteomes" id="UP000533476">
    <property type="component" value="Unassembled WGS sequence"/>
</dbReference>
<reference evidence="2 3" key="1">
    <citation type="submission" date="2020-04" db="EMBL/GenBank/DDBJ databases">
        <authorList>
            <person name="Zhang R."/>
            <person name="Schippers A."/>
        </authorList>
    </citation>
    <scope>NUCLEOTIDE SEQUENCE [LARGE SCALE GENOMIC DNA]</scope>
    <source>
        <strain evidence="2 3">DSM 109850</strain>
    </source>
</reference>